<evidence type="ECO:0000313" key="1">
    <source>
        <dbReference type="EMBL" id="ORL58815.1"/>
    </source>
</evidence>
<proteinExistence type="predicted"/>
<dbReference type="EMBL" id="NBWC01000049">
    <property type="protein sequence ID" value="ORL58815.1"/>
    <property type="molecule type" value="Genomic_DNA"/>
</dbReference>
<dbReference type="Proteomes" id="UP000193675">
    <property type="component" value="Unassembled WGS sequence"/>
</dbReference>
<reference evidence="1 2" key="1">
    <citation type="submission" date="2017-04" db="EMBL/GenBank/DDBJ databases">
        <title>Presence of VIM-2 positive Pseudomonas species in chickens and their surrounding environment.</title>
        <authorList>
            <person name="Zhang R."/>
        </authorList>
    </citation>
    <scope>NUCLEOTIDE SEQUENCE [LARGE SCALE GENOMIC DNA]</scope>
    <source>
        <strain evidence="1 2">DZ-C18</strain>
    </source>
</reference>
<evidence type="ECO:0000313" key="2">
    <source>
        <dbReference type="Proteomes" id="UP000193675"/>
    </source>
</evidence>
<protein>
    <submittedName>
        <fullName evidence="1">Uncharacterized protein</fullName>
    </submittedName>
</protein>
<gene>
    <name evidence="1" type="ORF">B7H17_25140</name>
</gene>
<sequence length="138" mass="15087">MNLLKFLKYLVVALIVVIGFVVVWLMCSYLQIAISLTAALMIVLMSATFKRPKEGEQFDFVSFEVSIGVAVVFSLMSCALIIGFVSAETKAHWLAVGIQGIFGGIVGLIAGKLWQGRQRPSHDVQERSVDAARVRARG</sequence>
<name>A0A1X1A5Y8_PSEPU</name>
<organism evidence="1 2">
    <name type="scientific">Pseudomonas putida</name>
    <name type="common">Arthrobacter siderocapsulatus</name>
    <dbReference type="NCBI Taxonomy" id="303"/>
    <lineage>
        <taxon>Bacteria</taxon>
        <taxon>Pseudomonadati</taxon>
        <taxon>Pseudomonadota</taxon>
        <taxon>Gammaproteobacteria</taxon>
        <taxon>Pseudomonadales</taxon>
        <taxon>Pseudomonadaceae</taxon>
        <taxon>Pseudomonas</taxon>
    </lineage>
</organism>
<dbReference type="AlphaFoldDB" id="A0A1X1A5Y8"/>
<comment type="caution">
    <text evidence="1">The sequence shown here is derived from an EMBL/GenBank/DDBJ whole genome shotgun (WGS) entry which is preliminary data.</text>
</comment>
<dbReference type="RefSeq" id="WP_084850988.1">
    <property type="nucleotide sequence ID" value="NZ_CP143525.1"/>
</dbReference>
<accession>A0A1X1A5Y8</accession>